<dbReference type="Proteomes" id="UP000886595">
    <property type="component" value="Unassembled WGS sequence"/>
</dbReference>
<accession>A0A8X7Q8G2</accession>
<feature type="region of interest" description="Disordered" evidence="1">
    <location>
        <begin position="85"/>
        <end position="106"/>
    </location>
</feature>
<organism evidence="2 3">
    <name type="scientific">Brassica carinata</name>
    <name type="common">Ethiopian mustard</name>
    <name type="synonym">Abyssinian cabbage</name>
    <dbReference type="NCBI Taxonomy" id="52824"/>
    <lineage>
        <taxon>Eukaryota</taxon>
        <taxon>Viridiplantae</taxon>
        <taxon>Streptophyta</taxon>
        <taxon>Embryophyta</taxon>
        <taxon>Tracheophyta</taxon>
        <taxon>Spermatophyta</taxon>
        <taxon>Magnoliopsida</taxon>
        <taxon>eudicotyledons</taxon>
        <taxon>Gunneridae</taxon>
        <taxon>Pentapetalae</taxon>
        <taxon>rosids</taxon>
        <taxon>malvids</taxon>
        <taxon>Brassicales</taxon>
        <taxon>Brassicaceae</taxon>
        <taxon>Brassiceae</taxon>
        <taxon>Brassica</taxon>
    </lineage>
</organism>
<reference evidence="2 3" key="1">
    <citation type="submission" date="2020-02" db="EMBL/GenBank/DDBJ databases">
        <authorList>
            <person name="Ma Q."/>
            <person name="Huang Y."/>
            <person name="Song X."/>
            <person name="Pei D."/>
        </authorList>
    </citation>
    <scope>NUCLEOTIDE SEQUENCE [LARGE SCALE GENOMIC DNA]</scope>
    <source>
        <strain evidence="2">Sxm20200214</strain>
        <tissue evidence="2">Leaf</tissue>
    </source>
</reference>
<keyword evidence="3" id="KW-1185">Reference proteome</keyword>
<evidence type="ECO:0000313" key="2">
    <source>
        <dbReference type="EMBL" id="KAG2265550.1"/>
    </source>
</evidence>
<dbReference type="OrthoDB" id="10411505at2759"/>
<feature type="compositionally biased region" description="Basic and acidic residues" evidence="1">
    <location>
        <begin position="30"/>
        <end position="40"/>
    </location>
</feature>
<feature type="compositionally biased region" description="Basic residues" evidence="1">
    <location>
        <begin position="1"/>
        <end position="10"/>
    </location>
</feature>
<sequence length="106" mass="11906">MNNTRRKTLHVRCQQGRDAEPPHVVESNEIEGHKEQREPVPGDDCEGIVDDSDDELIKEVEENVVEEEEVGGIQIEEEVCEVLSTQLGDITRNDEGDDDESGDEDC</sequence>
<gene>
    <name evidence="2" type="ORF">Bca52824_072629</name>
</gene>
<feature type="region of interest" description="Disordered" evidence="1">
    <location>
        <begin position="1"/>
        <end position="45"/>
    </location>
</feature>
<name>A0A8X7Q8G2_BRACI</name>
<dbReference type="EMBL" id="JAAMPC010000014">
    <property type="protein sequence ID" value="KAG2265550.1"/>
    <property type="molecule type" value="Genomic_DNA"/>
</dbReference>
<dbReference type="AlphaFoldDB" id="A0A8X7Q8G2"/>
<protein>
    <submittedName>
        <fullName evidence="2">Uncharacterized protein</fullName>
    </submittedName>
</protein>
<evidence type="ECO:0000313" key="3">
    <source>
        <dbReference type="Proteomes" id="UP000886595"/>
    </source>
</evidence>
<evidence type="ECO:0000256" key="1">
    <source>
        <dbReference type="SAM" id="MobiDB-lite"/>
    </source>
</evidence>
<feature type="compositionally biased region" description="Acidic residues" evidence="1">
    <location>
        <begin position="95"/>
        <end position="106"/>
    </location>
</feature>
<comment type="caution">
    <text evidence="2">The sequence shown here is derived from an EMBL/GenBank/DDBJ whole genome shotgun (WGS) entry which is preliminary data.</text>
</comment>
<proteinExistence type="predicted"/>